<dbReference type="InterPro" id="IPR055840">
    <property type="entry name" value="DUF7417"/>
</dbReference>
<feature type="domain" description="DUF7417" evidence="2">
    <location>
        <begin position="9"/>
        <end position="48"/>
    </location>
</feature>
<evidence type="ECO:0000259" key="2">
    <source>
        <dbReference type="Pfam" id="PF24192"/>
    </source>
</evidence>
<accession>X1JYR0</accession>
<dbReference type="Pfam" id="PF24192">
    <property type="entry name" value="DUF7417"/>
    <property type="match status" value="1"/>
</dbReference>
<protein>
    <recommendedName>
        <fullName evidence="2">DUF7417 domain-containing protein</fullName>
    </recommendedName>
</protein>
<dbReference type="EMBL" id="BARU01037280">
    <property type="protein sequence ID" value="GAH86495.1"/>
    <property type="molecule type" value="Genomic_DNA"/>
</dbReference>
<sequence>MEDPEGHGMSEDEVVALWQHGVDTGIVWRLQGWYGRNAQAMLDAGIIKYPRKHTKESSTDYWGNKIPTHEQAKEHKLYKKDTDKDGVPDSKDCEPYNKKKQGLIHDIKERLKPKKMSAGEEAQALLEL</sequence>
<feature type="region of interest" description="Disordered" evidence="1">
    <location>
        <begin position="72"/>
        <end position="128"/>
    </location>
</feature>
<organism evidence="3">
    <name type="scientific">marine sediment metagenome</name>
    <dbReference type="NCBI Taxonomy" id="412755"/>
    <lineage>
        <taxon>unclassified sequences</taxon>
        <taxon>metagenomes</taxon>
        <taxon>ecological metagenomes</taxon>
    </lineage>
</organism>
<gene>
    <name evidence="3" type="ORF">S03H2_58120</name>
</gene>
<name>X1JYR0_9ZZZZ</name>
<reference evidence="3" key="1">
    <citation type="journal article" date="2014" name="Front. Microbiol.">
        <title>High frequency of phylogenetically diverse reductive dehalogenase-homologous genes in deep subseafloor sedimentary metagenomes.</title>
        <authorList>
            <person name="Kawai M."/>
            <person name="Futagami T."/>
            <person name="Toyoda A."/>
            <person name="Takaki Y."/>
            <person name="Nishi S."/>
            <person name="Hori S."/>
            <person name="Arai W."/>
            <person name="Tsubouchi T."/>
            <person name="Morono Y."/>
            <person name="Uchiyama I."/>
            <person name="Ito T."/>
            <person name="Fujiyama A."/>
            <person name="Inagaki F."/>
            <person name="Takami H."/>
        </authorList>
    </citation>
    <scope>NUCLEOTIDE SEQUENCE</scope>
    <source>
        <strain evidence="3">Expedition CK06-06</strain>
    </source>
</reference>
<evidence type="ECO:0000313" key="3">
    <source>
        <dbReference type="EMBL" id="GAH86495.1"/>
    </source>
</evidence>
<evidence type="ECO:0000256" key="1">
    <source>
        <dbReference type="SAM" id="MobiDB-lite"/>
    </source>
</evidence>
<proteinExistence type="predicted"/>
<feature type="non-terminal residue" evidence="3">
    <location>
        <position position="128"/>
    </location>
</feature>
<dbReference type="AlphaFoldDB" id="X1JYR0"/>
<comment type="caution">
    <text evidence="3">The sequence shown here is derived from an EMBL/GenBank/DDBJ whole genome shotgun (WGS) entry which is preliminary data.</text>
</comment>
<feature type="compositionally biased region" description="Basic and acidic residues" evidence="1">
    <location>
        <begin position="72"/>
        <end position="110"/>
    </location>
</feature>